<dbReference type="SMART" id="SM01208">
    <property type="entry name" value="G5"/>
    <property type="match status" value="1"/>
</dbReference>
<proteinExistence type="predicted"/>
<evidence type="ECO:0000256" key="1">
    <source>
        <dbReference type="ARBA" id="ARBA00022729"/>
    </source>
</evidence>
<keyword evidence="1" id="KW-0732">Signal</keyword>
<dbReference type="InterPro" id="IPR011055">
    <property type="entry name" value="Dup_hybrid_motif"/>
</dbReference>
<dbReference type="Proteomes" id="UP000824124">
    <property type="component" value="Unassembled WGS sequence"/>
</dbReference>
<reference evidence="3" key="1">
    <citation type="submission" date="2020-10" db="EMBL/GenBank/DDBJ databases">
        <authorList>
            <person name="Gilroy R."/>
        </authorList>
    </citation>
    <scope>NUCLEOTIDE SEQUENCE</scope>
    <source>
        <strain evidence="3">2830</strain>
    </source>
</reference>
<dbReference type="PANTHER" id="PTHR21666">
    <property type="entry name" value="PEPTIDASE-RELATED"/>
    <property type="match status" value="1"/>
</dbReference>
<dbReference type="PROSITE" id="PS51109">
    <property type="entry name" value="G5"/>
    <property type="match status" value="1"/>
</dbReference>
<dbReference type="Gene3D" id="2.20.230.10">
    <property type="entry name" value="Resuscitation-promoting factor rpfb"/>
    <property type="match status" value="1"/>
</dbReference>
<dbReference type="GO" id="GO:0004222">
    <property type="term" value="F:metalloendopeptidase activity"/>
    <property type="evidence" value="ECO:0007669"/>
    <property type="project" value="TreeGrafter"/>
</dbReference>
<protein>
    <submittedName>
        <fullName evidence="3">Peptidoglycan DD-metalloendopeptidase family protein</fullName>
    </submittedName>
</protein>
<dbReference type="Pfam" id="PF01551">
    <property type="entry name" value="Peptidase_M23"/>
    <property type="match status" value="1"/>
</dbReference>
<dbReference type="Pfam" id="PF07501">
    <property type="entry name" value="G5"/>
    <property type="match status" value="1"/>
</dbReference>
<dbReference type="Gene3D" id="2.70.70.10">
    <property type="entry name" value="Glucose Permease (Domain IIA)"/>
    <property type="match status" value="1"/>
</dbReference>
<comment type="caution">
    <text evidence="3">The sequence shown here is derived from an EMBL/GenBank/DDBJ whole genome shotgun (WGS) entry which is preliminary data.</text>
</comment>
<feature type="domain" description="G5" evidence="2">
    <location>
        <begin position="191"/>
        <end position="271"/>
    </location>
</feature>
<reference evidence="3" key="2">
    <citation type="journal article" date="2021" name="PeerJ">
        <title>Extensive microbial diversity within the chicken gut microbiome revealed by metagenomics and culture.</title>
        <authorList>
            <person name="Gilroy R."/>
            <person name="Ravi A."/>
            <person name="Getino M."/>
            <person name="Pursley I."/>
            <person name="Horton D.L."/>
            <person name="Alikhan N.F."/>
            <person name="Baker D."/>
            <person name="Gharbi K."/>
            <person name="Hall N."/>
            <person name="Watson M."/>
            <person name="Adriaenssens E.M."/>
            <person name="Foster-Nyarko E."/>
            <person name="Jarju S."/>
            <person name="Secka A."/>
            <person name="Antonio M."/>
            <person name="Oren A."/>
            <person name="Chaudhuri R.R."/>
            <person name="La Ragione R."/>
            <person name="Hildebrand F."/>
            <person name="Pallen M.J."/>
        </authorList>
    </citation>
    <scope>NUCLEOTIDE SEQUENCE</scope>
    <source>
        <strain evidence="3">2830</strain>
    </source>
</reference>
<evidence type="ECO:0000259" key="2">
    <source>
        <dbReference type="PROSITE" id="PS51109"/>
    </source>
</evidence>
<dbReference type="InterPro" id="IPR016047">
    <property type="entry name" value="M23ase_b-sheet_dom"/>
</dbReference>
<name>A0A9D1KY92_9FIRM</name>
<dbReference type="InterPro" id="IPR050570">
    <property type="entry name" value="Cell_wall_metabolism_enzyme"/>
</dbReference>
<dbReference type="PANTHER" id="PTHR21666:SF289">
    <property type="entry name" value="L-ALA--D-GLU ENDOPEPTIDASE"/>
    <property type="match status" value="1"/>
</dbReference>
<dbReference type="AlphaFoldDB" id="A0A9D1KY92"/>
<dbReference type="InterPro" id="IPR011098">
    <property type="entry name" value="G5_dom"/>
</dbReference>
<evidence type="ECO:0000313" key="3">
    <source>
        <dbReference type="EMBL" id="HIU10109.1"/>
    </source>
</evidence>
<sequence>MSITKSPKQLMLLVCGGLLLVALVMALCCGLNGNPAAILVNGQQVAAVQGETQAEAVLEKYLQEQSKAIGNEVFFQEDVTVSTEVASDIKTVSREEAANLLADATHLMTYGAAINVDGQPVVYMATAEEAANALEYLKKSYLPDDSTMTVLDAKFAEEVIVEPTEVQVADIKDLNEAKLFLKGEGQTAAPVNVVVVLEKTKTEEIPFETVYETDANLRYGQTETKQAGSNGSREVTIQMVQINGEESARQEISSNTLVEAVNEIVLQGGVVQTAARSSTYVTDAGMIWPTTATRISSYYGTRGGGHTGLDIDGEYGDSVWAAKAGTVVSAGYNGSYGNEVIISHGGSLQTRYAHLQSISVSAGDEVEIGQEIGKEGSTGNSTGSHLHFEVLIDGSQVNPLPYIQ</sequence>
<gene>
    <name evidence="3" type="ORF">IAB00_02530</name>
</gene>
<dbReference type="CDD" id="cd12797">
    <property type="entry name" value="M23_peptidase"/>
    <property type="match status" value="1"/>
</dbReference>
<dbReference type="EMBL" id="DVMH01000016">
    <property type="protein sequence ID" value="HIU10109.1"/>
    <property type="molecule type" value="Genomic_DNA"/>
</dbReference>
<evidence type="ECO:0000313" key="4">
    <source>
        <dbReference type="Proteomes" id="UP000824124"/>
    </source>
</evidence>
<accession>A0A9D1KY92</accession>
<organism evidence="3 4">
    <name type="scientific">Candidatus Avidehalobacter gallistercoris</name>
    <dbReference type="NCBI Taxonomy" id="2840694"/>
    <lineage>
        <taxon>Bacteria</taxon>
        <taxon>Bacillati</taxon>
        <taxon>Bacillota</taxon>
        <taxon>Clostridia</taxon>
        <taxon>Eubacteriales</taxon>
        <taxon>Peptococcaceae</taxon>
        <taxon>Peptococcaceae incertae sedis</taxon>
        <taxon>Candidatus Avidehalobacter</taxon>
    </lineage>
</organism>
<dbReference type="SUPFAM" id="SSF51261">
    <property type="entry name" value="Duplicated hybrid motif"/>
    <property type="match status" value="1"/>
</dbReference>